<organism evidence="1 2">
    <name type="scientific">candidate division TA06 bacterium DG_26</name>
    <dbReference type="NCBI Taxonomy" id="1703771"/>
    <lineage>
        <taxon>Bacteria</taxon>
        <taxon>Bacteria division TA06</taxon>
    </lineage>
</organism>
<reference evidence="1 2" key="1">
    <citation type="journal article" date="2015" name="Microbiome">
        <title>Genomic resolution of linkages in carbon, nitrogen, and sulfur cycling among widespread estuary sediment bacteria.</title>
        <authorList>
            <person name="Baker B.J."/>
            <person name="Lazar C.S."/>
            <person name="Teske A.P."/>
            <person name="Dick G.J."/>
        </authorList>
    </citation>
    <scope>NUCLEOTIDE SEQUENCE [LARGE SCALE GENOMIC DNA]</scope>
    <source>
        <strain evidence="1">DG_26</strain>
    </source>
</reference>
<sequence length="120" mass="13990">MGHRYRWWYRLTGLPGWMRFGFSPGWVGRSPYGLGPCAHYFMHGSWPTPQMQYYWQTGQTPFTSAPGFPLPEFPMPYDPWETAQLTPEQELDMLKGEAEWLEDELDAITKRIGELEGGKK</sequence>
<proteinExistence type="predicted"/>
<evidence type="ECO:0008006" key="3">
    <source>
        <dbReference type="Google" id="ProtNLM"/>
    </source>
</evidence>
<dbReference type="Proteomes" id="UP000051124">
    <property type="component" value="Unassembled WGS sequence"/>
</dbReference>
<evidence type="ECO:0000313" key="2">
    <source>
        <dbReference type="Proteomes" id="UP000051124"/>
    </source>
</evidence>
<dbReference type="EMBL" id="LIZT01000003">
    <property type="protein sequence ID" value="KPJ51285.1"/>
    <property type="molecule type" value="Genomic_DNA"/>
</dbReference>
<accession>A0A0S7WM77</accession>
<comment type="caution">
    <text evidence="1">The sequence shown here is derived from an EMBL/GenBank/DDBJ whole genome shotgun (WGS) entry which is preliminary data.</text>
</comment>
<protein>
    <recommendedName>
        <fullName evidence="3">DUF5320 domain-containing protein</fullName>
    </recommendedName>
</protein>
<name>A0A0S7WM77_UNCT6</name>
<evidence type="ECO:0000313" key="1">
    <source>
        <dbReference type="EMBL" id="KPJ51285.1"/>
    </source>
</evidence>
<dbReference type="AlphaFoldDB" id="A0A0S7WM77"/>
<gene>
    <name evidence="1" type="ORF">AMJ40_00305</name>
</gene>